<organism evidence="3 4">
    <name type="scientific">Akkermansia biwaensis</name>
    <dbReference type="NCBI Taxonomy" id="2946555"/>
    <lineage>
        <taxon>Bacteria</taxon>
        <taxon>Pseudomonadati</taxon>
        <taxon>Verrucomicrobiota</taxon>
        <taxon>Verrucomicrobiia</taxon>
        <taxon>Verrucomicrobiales</taxon>
        <taxon>Akkermansiaceae</taxon>
        <taxon>Akkermansia</taxon>
    </lineage>
</organism>
<evidence type="ECO:0000313" key="4">
    <source>
        <dbReference type="Proteomes" id="UP001062263"/>
    </source>
</evidence>
<gene>
    <name evidence="3" type="ORF">Abiwalacus_17620</name>
</gene>
<dbReference type="SUPFAM" id="SSF56300">
    <property type="entry name" value="Metallo-dependent phosphatases"/>
    <property type="match status" value="1"/>
</dbReference>
<reference evidence="3" key="1">
    <citation type="submission" date="2022-06" db="EMBL/GenBank/DDBJ databases">
        <title>Akkermansia biwalacus sp. nov., an anaerobic mucin-degrading bacterium isolated from human intestine.</title>
        <authorList>
            <person name="Kobayashi Y."/>
            <person name="Inoue S."/>
            <person name="Kawahara T."/>
            <person name="Kohda N."/>
        </authorList>
    </citation>
    <scope>NUCLEOTIDE SEQUENCE</scope>
    <source>
        <strain evidence="3">WON2089</strain>
    </source>
</reference>
<accession>A0ABN6QJ06</accession>
<keyword evidence="4" id="KW-1185">Reference proteome</keyword>
<evidence type="ECO:0000256" key="1">
    <source>
        <dbReference type="SAM" id="MobiDB-lite"/>
    </source>
</evidence>
<dbReference type="EMBL" id="AP025943">
    <property type="protein sequence ID" value="BDL44188.1"/>
    <property type="molecule type" value="Genomic_DNA"/>
</dbReference>
<evidence type="ECO:0000313" key="3">
    <source>
        <dbReference type="EMBL" id="BDL44188.1"/>
    </source>
</evidence>
<name>A0ABN6QJ06_9BACT</name>
<feature type="region of interest" description="Disordered" evidence="1">
    <location>
        <begin position="299"/>
        <end position="325"/>
    </location>
</feature>
<feature type="domain" description="Calcineurin-like phosphoesterase" evidence="2">
    <location>
        <begin position="22"/>
        <end position="230"/>
    </location>
</feature>
<dbReference type="Proteomes" id="UP001062263">
    <property type="component" value="Chromosome"/>
</dbReference>
<dbReference type="InterPro" id="IPR004843">
    <property type="entry name" value="Calcineurin-like_PHP"/>
</dbReference>
<dbReference type="InterPro" id="IPR029052">
    <property type="entry name" value="Metallo-depent_PP-like"/>
</dbReference>
<dbReference type="Gene3D" id="3.60.21.10">
    <property type="match status" value="1"/>
</dbReference>
<dbReference type="Pfam" id="PF00149">
    <property type="entry name" value="Metallophos"/>
    <property type="match status" value="1"/>
</dbReference>
<proteinExistence type="predicted"/>
<dbReference type="RefSeq" id="WP_215436124.1">
    <property type="nucleotide sequence ID" value="NZ_AP025943.1"/>
</dbReference>
<dbReference type="CDD" id="cd00838">
    <property type="entry name" value="MPP_superfamily"/>
    <property type="match status" value="1"/>
</dbReference>
<protein>
    <recommendedName>
        <fullName evidence="2">Calcineurin-like phosphoesterase domain-containing protein</fullName>
    </recommendedName>
</protein>
<sequence length="325" mass="36970">MRFIALFFIFLLQIAWAEEPWKIAIIGDTHDAPPRMEGSEGVAVNFIKTLYGEILKHQVDMVIQVGDMADVQGSAPVKGLAKRKELNKMLEEKGIPFYALRGNHEAIPGRAVQFRELFMPTRKQGAKGLATRKLNYGIRHKNASLYFMDIDLTPAQLVDFSAWIKRNRSKANSVPRHCLVFTHRTLQTPMQFRECLWGRYNDSATEQQNIFYRNLREAGVRFVVTGHLHAHDLYTITSPDRKHRLTSLICAPAGNKVLPLPLLLPTKSRVKTLQYRSGITAYYILTIHPDSMTLDTYAAPNNGTTDKGPQSDEFKKLPSYQIPMD</sequence>
<feature type="compositionally biased region" description="Polar residues" evidence="1">
    <location>
        <begin position="299"/>
        <end position="308"/>
    </location>
</feature>
<evidence type="ECO:0000259" key="2">
    <source>
        <dbReference type="Pfam" id="PF00149"/>
    </source>
</evidence>